<name>A0ABR0FLM7_9PEZI</name>
<dbReference type="RefSeq" id="XP_062733826.1">
    <property type="nucleotide sequence ID" value="XM_062877999.1"/>
</dbReference>
<accession>A0ABR0FLM7</accession>
<sequence>MWTPVYYTKDTWRWDTAGSVDSGLVGDGIPSWFRMRLECIADMSHEANWQLRFSCIPLIQEQHRLYPIRETISALPEAKHTATTGTIQHCSRKHPKFHLTSPTLLNPLQTTSIQADQLHLPLFLAKNSKGANARYQIIPRSPYA</sequence>
<organism evidence="1 2">
    <name type="scientific">Podospora bellae-mahoneyi</name>
    <dbReference type="NCBI Taxonomy" id="2093777"/>
    <lineage>
        <taxon>Eukaryota</taxon>
        <taxon>Fungi</taxon>
        <taxon>Dikarya</taxon>
        <taxon>Ascomycota</taxon>
        <taxon>Pezizomycotina</taxon>
        <taxon>Sordariomycetes</taxon>
        <taxon>Sordariomycetidae</taxon>
        <taxon>Sordariales</taxon>
        <taxon>Podosporaceae</taxon>
        <taxon>Podospora</taxon>
    </lineage>
</organism>
<proteinExistence type="predicted"/>
<dbReference type="Proteomes" id="UP001322138">
    <property type="component" value="Unassembled WGS sequence"/>
</dbReference>
<evidence type="ECO:0000313" key="1">
    <source>
        <dbReference type="EMBL" id="KAK4644850.1"/>
    </source>
</evidence>
<comment type="caution">
    <text evidence="1">The sequence shown here is derived from an EMBL/GenBank/DDBJ whole genome shotgun (WGS) entry which is preliminary data.</text>
</comment>
<protein>
    <submittedName>
        <fullName evidence="1">Uncharacterized protein</fullName>
    </submittedName>
</protein>
<gene>
    <name evidence="1" type="ORF">QC761_308555</name>
</gene>
<reference evidence="1 2" key="1">
    <citation type="journal article" date="2023" name="bioRxiv">
        <title>High-quality genome assemblies of four members of thePodospora anserinaspecies complex.</title>
        <authorList>
            <person name="Ament-Velasquez S.L."/>
            <person name="Vogan A.A."/>
            <person name="Wallerman O."/>
            <person name="Hartmann F."/>
            <person name="Gautier V."/>
            <person name="Silar P."/>
            <person name="Giraud T."/>
            <person name="Johannesson H."/>
        </authorList>
    </citation>
    <scope>NUCLEOTIDE SEQUENCE [LARGE SCALE GENOMIC DNA]</scope>
    <source>
        <strain evidence="1 2">CBS 112042</strain>
    </source>
</reference>
<evidence type="ECO:0000313" key="2">
    <source>
        <dbReference type="Proteomes" id="UP001322138"/>
    </source>
</evidence>
<keyword evidence="2" id="KW-1185">Reference proteome</keyword>
<dbReference type="EMBL" id="JAFFGZ010000005">
    <property type="protein sequence ID" value="KAK4644850.1"/>
    <property type="molecule type" value="Genomic_DNA"/>
</dbReference>
<dbReference type="GeneID" id="87897481"/>